<dbReference type="GeneID" id="107796636"/>
<dbReference type="RefSeq" id="XP_016474914.2">
    <property type="nucleotide sequence ID" value="XM_016619428.2"/>
</dbReference>
<dbReference type="Pfam" id="PF00294">
    <property type="entry name" value="PfkB"/>
    <property type="match status" value="1"/>
</dbReference>
<dbReference type="OMA" id="ANWFGAQ"/>
<protein>
    <submittedName>
        <fullName evidence="5">Inositol 3-kinase-like</fullName>
    </submittedName>
</protein>
<dbReference type="GO" id="GO:0010264">
    <property type="term" value="P:myo-inositol hexakisphosphate biosynthetic process"/>
    <property type="evidence" value="ECO:0000318"/>
    <property type="project" value="GO_Central"/>
</dbReference>
<dbReference type="PANTHER" id="PTHR43085">
    <property type="entry name" value="HEXOKINASE FAMILY MEMBER"/>
    <property type="match status" value="1"/>
</dbReference>
<keyword evidence="2" id="KW-0808">Transferase</keyword>
<dbReference type="SUPFAM" id="SSF53613">
    <property type="entry name" value="Ribokinase-like"/>
    <property type="match status" value="1"/>
</dbReference>
<sequence>MVKETIDSSIPTTRRCLIVGNYCHDVLIKDDVVIAESLGGAASFVSAVLDSLSISSDYISKVGTDFVYTVNHRPITSASSKTTVFHAYFSTETKRQDRILKRVSACDPVTPSDLPNSNFDFGLAVGVGGEILPETLERMIDLCKVVFVDIQALIRVFDPVDGTVNLVHLDQTGFGPLLKKIGFLKASAEEAQYVDVEEARKWCCVVVTNGKEGCTVYTKDEELPVAPFSAFQVDPTGAGDSFLGGLVAGLVHGLNVPDAALLGNFFGSLTVGQIGLPMFDSRLVQRVKDEVLKRRLQCSGSHEKQEDGPKRLKPSDHEEFQAALNAAKMVPAHSIKECKWDLHSSPGALEQPIHNGQRILLLNPVCEEPISSVDSEP</sequence>
<dbReference type="Proteomes" id="UP000790787">
    <property type="component" value="Chromosome 22"/>
</dbReference>
<evidence type="ECO:0000313" key="4">
    <source>
        <dbReference type="Proteomes" id="UP000790787"/>
    </source>
</evidence>
<dbReference type="PANTHER" id="PTHR43085:SF13">
    <property type="entry name" value="INOSITOL 3-KINASE"/>
    <property type="match status" value="1"/>
</dbReference>
<dbReference type="STRING" id="4097.A0A1S4AE64"/>
<evidence type="ECO:0000256" key="3">
    <source>
        <dbReference type="ARBA" id="ARBA00022777"/>
    </source>
</evidence>
<dbReference type="SMR" id="A0A1S4AE64"/>
<comment type="similarity">
    <text evidence="1">Belongs to the carbohydrate kinase PfkB family.</text>
</comment>
<reference evidence="5" key="2">
    <citation type="submission" date="2025-08" db="UniProtKB">
        <authorList>
            <consortium name="RefSeq"/>
        </authorList>
    </citation>
    <scope>IDENTIFICATION</scope>
    <source>
        <tissue evidence="5">Leaf</tissue>
    </source>
</reference>
<dbReference type="OrthoDB" id="497927at2759"/>
<dbReference type="PaxDb" id="4097-A0A1S4AE64"/>
<keyword evidence="4" id="KW-1185">Reference proteome</keyword>
<dbReference type="InterPro" id="IPR011611">
    <property type="entry name" value="PfkB_dom"/>
</dbReference>
<dbReference type="AlphaFoldDB" id="A0A1S4AE64"/>
<dbReference type="RefSeq" id="XP_016474914.1">
    <property type="nucleotide sequence ID" value="XM_016619428.1"/>
</dbReference>
<gene>
    <name evidence="5" type="primary">LOC107796636</name>
</gene>
<evidence type="ECO:0000256" key="1">
    <source>
        <dbReference type="ARBA" id="ARBA00010688"/>
    </source>
</evidence>
<keyword evidence="3" id="KW-0418">Kinase</keyword>
<proteinExistence type="inferred from homology"/>
<reference evidence="4" key="1">
    <citation type="journal article" date="2014" name="Nat. Commun.">
        <title>The tobacco genome sequence and its comparison with those of tomato and potato.</title>
        <authorList>
            <person name="Sierro N."/>
            <person name="Battey J.N."/>
            <person name="Ouadi S."/>
            <person name="Bakaher N."/>
            <person name="Bovet L."/>
            <person name="Willig A."/>
            <person name="Goepfert S."/>
            <person name="Peitsch M.C."/>
            <person name="Ivanov N.V."/>
        </authorList>
    </citation>
    <scope>NUCLEOTIDE SEQUENCE [LARGE SCALE GENOMIC DNA]</scope>
</reference>
<dbReference type="InterPro" id="IPR029056">
    <property type="entry name" value="Ribokinase-like"/>
</dbReference>
<accession>A0A1S4AE64</accession>
<evidence type="ECO:0000313" key="5">
    <source>
        <dbReference type="RefSeq" id="XP_016474914.2"/>
    </source>
</evidence>
<dbReference type="KEGG" id="nta:107796636"/>
<dbReference type="InterPro" id="IPR002173">
    <property type="entry name" value="Carboh/pur_kinase_PfkB_CS"/>
</dbReference>
<evidence type="ECO:0000256" key="2">
    <source>
        <dbReference type="ARBA" id="ARBA00022679"/>
    </source>
</evidence>
<dbReference type="InterPro" id="IPR050306">
    <property type="entry name" value="PfkB_Carbo_kinase"/>
</dbReference>
<organism evidence="4 5">
    <name type="scientific">Nicotiana tabacum</name>
    <name type="common">Common tobacco</name>
    <dbReference type="NCBI Taxonomy" id="4097"/>
    <lineage>
        <taxon>Eukaryota</taxon>
        <taxon>Viridiplantae</taxon>
        <taxon>Streptophyta</taxon>
        <taxon>Embryophyta</taxon>
        <taxon>Tracheophyta</taxon>
        <taxon>Spermatophyta</taxon>
        <taxon>Magnoliopsida</taxon>
        <taxon>eudicotyledons</taxon>
        <taxon>Gunneridae</taxon>
        <taxon>Pentapetalae</taxon>
        <taxon>asterids</taxon>
        <taxon>lamiids</taxon>
        <taxon>Solanales</taxon>
        <taxon>Solanaceae</taxon>
        <taxon>Nicotianoideae</taxon>
        <taxon>Nicotianeae</taxon>
        <taxon>Nicotiana</taxon>
    </lineage>
</organism>
<dbReference type="GO" id="GO:0016301">
    <property type="term" value="F:kinase activity"/>
    <property type="evidence" value="ECO:0007669"/>
    <property type="project" value="UniProtKB-KW"/>
</dbReference>
<name>A0A1S4AE64_TOBAC</name>
<dbReference type="Gene3D" id="3.40.1190.20">
    <property type="match status" value="1"/>
</dbReference>
<dbReference type="PROSITE" id="PS00584">
    <property type="entry name" value="PFKB_KINASES_2"/>
    <property type="match status" value="1"/>
</dbReference>